<evidence type="ECO:0000256" key="1">
    <source>
        <dbReference type="ARBA" id="ARBA00004275"/>
    </source>
</evidence>
<dbReference type="AlphaFoldDB" id="A0A1B6MTQ8"/>
<dbReference type="Pfam" id="PF13193">
    <property type="entry name" value="AMP-binding_C"/>
    <property type="match status" value="1"/>
</dbReference>
<feature type="non-terminal residue" evidence="7">
    <location>
        <position position="1"/>
    </location>
</feature>
<dbReference type="Gene3D" id="3.30.300.30">
    <property type="match status" value="1"/>
</dbReference>
<evidence type="ECO:0000259" key="5">
    <source>
        <dbReference type="Pfam" id="PF00501"/>
    </source>
</evidence>
<dbReference type="PROSITE" id="PS00455">
    <property type="entry name" value="AMP_BINDING"/>
    <property type="match status" value="1"/>
</dbReference>
<keyword evidence="3" id="KW-0436">Ligase</keyword>
<dbReference type="InterPro" id="IPR042099">
    <property type="entry name" value="ANL_N_sf"/>
</dbReference>
<accession>A0A1B6MTQ8</accession>
<organism evidence="7">
    <name type="scientific">Graphocephala atropunctata</name>
    <dbReference type="NCBI Taxonomy" id="36148"/>
    <lineage>
        <taxon>Eukaryota</taxon>
        <taxon>Metazoa</taxon>
        <taxon>Ecdysozoa</taxon>
        <taxon>Arthropoda</taxon>
        <taxon>Hexapoda</taxon>
        <taxon>Insecta</taxon>
        <taxon>Pterygota</taxon>
        <taxon>Neoptera</taxon>
        <taxon>Paraneoptera</taxon>
        <taxon>Hemiptera</taxon>
        <taxon>Auchenorrhyncha</taxon>
        <taxon>Membracoidea</taxon>
        <taxon>Cicadellidae</taxon>
        <taxon>Cicadellinae</taxon>
        <taxon>Cicadellini</taxon>
        <taxon>Graphocephala</taxon>
    </lineage>
</organism>
<dbReference type="InterPro" id="IPR000873">
    <property type="entry name" value="AMP-dep_synth/lig_dom"/>
</dbReference>
<dbReference type="PANTHER" id="PTHR24096">
    <property type="entry name" value="LONG-CHAIN-FATTY-ACID--COA LIGASE"/>
    <property type="match status" value="1"/>
</dbReference>
<sequence length="520" mass="56357">SYLKGPDIEKAHPHFRQNVSSLQLLVEALRNHGDATAVVEAQTGKSASFADILQKSTTAAAGLQDAGVTAGDYVVFCCDKSILSYSLLLGVMFKGATAVLCPTGKASVIHLLTKGHDVKAAFYDKHFADPVRQSLDSMDSPPTLVAALDLEDPQMKAIFNSKAECSIYRVEDTEKHIPMILFSSGTTGEPKGILLSDTAITLMGVLFTPDVKLMFNASPFYWYTGSMCFISAVLNKYTVILSNAMSGDNLPLVQKYQPEGWFLSVGSMIQCSHAENIESYDCSSVRIVVTGGEVVLEKVMKTFLDKVVGADTSFLILYGITEGGIIANTSSDDVTLLGKKLPPGVFLDLYPGVNIKILDEEGNPVAPGSLGEMWLKAVGMTPGYWSLPELNRKVFDKDGYFCTGDAAFCDSRGVLFHRGRVDDLITYRGVKIPPAEIEEVLMSHPAVLEAAVIGRSHPVDTQHATAYVVRKPGVQVSEEEISAFVDGQVDDLKRLRGGVHLVDGLPRIAIGKIIRKELRN</sequence>
<dbReference type="GO" id="GO:0016405">
    <property type="term" value="F:CoA-ligase activity"/>
    <property type="evidence" value="ECO:0007669"/>
    <property type="project" value="TreeGrafter"/>
</dbReference>
<keyword evidence="4" id="KW-0576">Peroxisome</keyword>
<evidence type="ECO:0000259" key="6">
    <source>
        <dbReference type="Pfam" id="PF13193"/>
    </source>
</evidence>
<protein>
    <recommendedName>
        <fullName evidence="8">AMP-dependent synthetase/ligase domain-containing protein</fullName>
    </recommendedName>
</protein>
<reference evidence="7" key="1">
    <citation type="submission" date="2015-11" db="EMBL/GenBank/DDBJ databases">
        <title>De novo transcriptome assembly of four potential Pierce s Disease insect vectors from Arizona vineyards.</title>
        <authorList>
            <person name="Tassone E.E."/>
        </authorList>
    </citation>
    <scope>NUCLEOTIDE SEQUENCE</scope>
</reference>
<name>A0A1B6MTQ8_9HEMI</name>
<dbReference type="InterPro" id="IPR045851">
    <property type="entry name" value="AMP-bd_C_sf"/>
</dbReference>
<proteinExistence type="inferred from homology"/>
<evidence type="ECO:0000256" key="4">
    <source>
        <dbReference type="ARBA" id="ARBA00023140"/>
    </source>
</evidence>
<dbReference type="EMBL" id="GEBQ01000660">
    <property type="protein sequence ID" value="JAT39317.1"/>
    <property type="molecule type" value="Transcribed_RNA"/>
</dbReference>
<gene>
    <name evidence="7" type="ORF">g.23061</name>
</gene>
<evidence type="ECO:0000256" key="2">
    <source>
        <dbReference type="ARBA" id="ARBA00006432"/>
    </source>
</evidence>
<evidence type="ECO:0008006" key="8">
    <source>
        <dbReference type="Google" id="ProtNLM"/>
    </source>
</evidence>
<dbReference type="Pfam" id="PF00501">
    <property type="entry name" value="AMP-binding"/>
    <property type="match status" value="1"/>
</dbReference>
<evidence type="ECO:0000313" key="7">
    <source>
        <dbReference type="EMBL" id="JAT39317.1"/>
    </source>
</evidence>
<feature type="domain" description="AMP-dependent synthetase/ligase" evidence="5">
    <location>
        <begin position="27"/>
        <end position="385"/>
    </location>
</feature>
<dbReference type="InterPro" id="IPR020845">
    <property type="entry name" value="AMP-binding_CS"/>
</dbReference>
<dbReference type="GO" id="GO:0005777">
    <property type="term" value="C:peroxisome"/>
    <property type="evidence" value="ECO:0007669"/>
    <property type="project" value="UniProtKB-SubCell"/>
</dbReference>
<dbReference type="SUPFAM" id="SSF56801">
    <property type="entry name" value="Acetyl-CoA synthetase-like"/>
    <property type="match status" value="1"/>
</dbReference>
<comment type="similarity">
    <text evidence="2">Belongs to the ATP-dependent AMP-binding enzyme family.</text>
</comment>
<feature type="domain" description="AMP-binding enzyme C-terminal" evidence="6">
    <location>
        <begin position="436"/>
        <end position="512"/>
    </location>
</feature>
<comment type="subcellular location">
    <subcellularLocation>
        <location evidence="1">Peroxisome</location>
    </subcellularLocation>
</comment>
<dbReference type="PANTHER" id="PTHR24096:SF149">
    <property type="entry name" value="AMP-BINDING DOMAIN-CONTAINING PROTEIN-RELATED"/>
    <property type="match status" value="1"/>
</dbReference>
<dbReference type="InterPro" id="IPR025110">
    <property type="entry name" value="AMP-bd_C"/>
</dbReference>
<dbReference type="Gene3D" id="3.40.50.12780">
    <property type="entry name" value="N-terminal domain of ligase-like"/>
    <property type="match status" value="1"/>
</dbReference>
<evidence type="ECO:0000256" key="3">
    <source>
        <dbReference type="ARBA" id="ARBA00022598"/>
    </source>
</evidence>